<feature type="signal peptide" evidence="1">
    <location>
        <begin position="1"/>
        <end position="23"/>
    </location>
</feature>
<evidence type="ECO:0000313" key="3">
    <source>
        <dbReference type="Proteomes" id="UP000244336"/>
    </source>
</evidence>
<accession>A0A2T7E5X2</accession>
<evidence type="ECO:0000313" key="2">
    <source>
        <dbReference type="EMBL" id="PUZ63233.1"/>
    </source>
</evidence>
<dbReference type="EMBL" id="CM009751">
    <property type="protein sequence ID" value="PUZ63233.1"/>
    <property type="molecule type" value="Genomic_DNA"/>
</dbReference>
<dbReference type="Proteomes" id="UP000244336">
    <property type="component" value="Chromosome 3"/>
</dbReference>
<feature type="chain" id="PRO_5015427387" description="Secreted protein" evidence="1">
    <location>
        <begin position="24"/>
        <end position="65"/>
    </location>
</feature>
<dbReference type="Gramene" id="PUZ63233">
    <property type="protein sequence ID" value="PUZ63233"/>
    <property type="gene ID" value="GQ55_3G051900"/>
</dbReference>
<name>A0A2T7E5X2_9POAL</name>
<keyword evidence="1" id="KW-0732">Signal</keyword>
<protein>
    <recommendedName>
        <fullName evidence="4">Secreted protein</fullName>
    </recommendedName>
</protein>
<reference evidence="2 3" key="1">
    <citation type="submission" date="2018-04" db="EMBL/GenBank/DDBJ databases">
        <title>WGS assembly of Panicum hallii var. hallii HAL2.</title>
        <authorList>
            <person name="Lovell J."/>
            <person name="Jenkins J."/>
            <person name="Lowry D."/>
            <person name="Mamidi S."/>
            <person name="Sreedasyam A."/>
            <person name="Weng X."/>
            <person name="Barry K."/>
            <person name="Bonette J."/>
            <person name="Campitelli B."/>
            <person name="Daum C."/>
            <person name="Gordon S."/>
            <person name="Gould B."/>
            <person name="Lipzen A."/>
            <person name="MacQueen A."/>
            <person name="Palacio-Mejia J."/>
            <person name="Plott C."/>
            <person name="Shakirov E."/>
            <person name="Shu S."/>
            <person name="Yoshinaga Y."/>
            <person name="Zane M."/>
            <person name="Rokhsar D."/>
            <person name="Grimwood J."/>
            <person name="Schmutz J."/>
            <person name="Juenger T."/>
        </authorList>
    </citation>
    <scope>NUCLEOTIDE SEQUENCE [LARGE SCALE GENOMIC DNA]</scope>
    <source>
        <strain evidence="3">cv. HAL2</strain>
    </source>
</reference>
<keyword evidence="3" id="KW-1185">Reference proteome</keyword>
<proteinExistence type="predicted"/>
<organism evidence="2 3">
    <name type="scientific">Panicum hallii var. hallii</name>
    <dbReference type="NCBI Taxonomy" id="1504633"/>
    <lineage>
        <taxon>Eukaryota</taxon>
        <taxon>Viridiplantae</taxon>
        <taxon>Streptophyta</taxon>
        <taxon>Embryophyta</taxon>
        <taxon>Tracheophyta</taxon>
        <taxon>Spermatophyta</taxon>
        <taxon>Magnoliopsida</taxon>
        <taxon>Liliopsida</taxon>
        <taxon>Poales</taxon>
        <taxon>Poaceae</taxon>
        <taxon>PACMAD clade</taxon>
        <taxon>Panicoideae</taxon>
        <taxon>Panicodae</taxon>
        <taxon>Paniceae</taxon>
        <taxon>Panicinae</taxon>
        <taxon>Panicum</taxon>
        <taxon>Panicum sect. Panicum</taxon>
    </lineage>
</organism>
<evidence type="ECO:0008006" key="4">
    <source>
        <dbReference type="Google" id="ProtNLM"/>
    </source>
</evidence>
<dbReference type="AlphaFoldDB" id="A0A2T7E5X2"/>
<sequence>MAATSILLLVLVCFVVQLSCADAALFLAARLFGNGGGFDLHFPGAASSKRAVNAGRKATLPGTNN</sequence>
<gene>
    <name evidence="2" type="ORF">GQ55_3G051900</name>
</gene>
<evidence type="ECO:0000256" key="1">
    <source>
        <dbReference type="SAM" id="SignalP"/>
    </source>
</evidence>